<evidence type="ECO:0000313" key="4">
    <source>
        <dbReference type="Proteomes" id="UP000265882"/>
    </source>
</evidence>
<evidence type="ECO:0000259" key="2">
    <source>
        <dbReference type="Pfam" id="PF23213"/>
    </source>
</evidence>
<proteinExistence type="predicted"/>
<dbReference type="Proteomes" id="UP000265882">
    <property type="component" value="Unassembled WGS sequence"/>
</dbReference>
<accession>A0A3A4NGJ8</accession>
<reference evidence="3 4" key="1">
    <citation type="journal article" date="2017" name="ISME J.">
        <title>Energy and carbon metabolisms in a deep terrestrial subsurface fluid microbial community.</title>
        <authorList>
            <person name="Momper L."/>
            <person name="Jungbluth S.P."/>
            <person name="Lee M.D."/>
            <person name="Amend J.P."/>
        </authorList>
    </citation>
    <scope>NUCLEOTIDE SEQUENCE [LARGE SCALE GENOMIC DNA]</scope>
    <source>
        <strain evidence="3">SURF_5</strain>
    </source>
</reference>
<evidence type="ECO:0000259" key="1">
    <source>
        <dbReference type="Pfam" id="PF23212"/>
    </source>
</evidence>
<organism evidence="3 4">
    <name type="scientific">Abyssobacteria bacterium (strain SURF_5)</name>
    <dbReference type="NCBI Taxonomy" id="2093360"/>
    <lineage>
        <taxon>Bacteria</taxon>
        <taxon>Pseudomonadati</taxon>
        <taxon>Candidatus Hydrogenedentota</taxon>
        <taxon>Candidatus Abyssobacteria</taxon>
    </lineage>
</organism>
<dbReference type="Pfam" id="PF23212">
    <property type="entry name" value="DUF7064"/>
    <property type="match status" value="1"/>
</dbReference>
<dbReference type="EMBL" id="QZKU01000128">
    <property type="protein sequence ID" value="RJP16110.1"/>
    <property type="molecule type" value="Genomic_DNA"/>
</dbReference>
<feature type="domain" description="DUF7064" evidence="1">
    <location>
        <begin position="180"/>
        <end position="298"/>
    </location>
</feature>
<dbReference type="AlphaFoldDB" id="A0A3A4NGJ8"/>
<dbReference type="InterPro" id="IPR055493">
    <property type="entry name" value="DUF7065"/>
</dbReference>
<protein>
    <recommendedName>
        <fullName evidence="5">AttH domain-containing protein</fullName>
    </recommendedName>
</protein>
<name>A0A3A4NGJ8_ABYX5</name>
<sequence>MNVRPEDEFIHHDYPRGTTDAWKENWYFNFIDRKNKAWGINHISLERHKQKAHFRAFHVVDDEILMYANQIPLDDNLRELNDGKLSIEFVEPHKTFRLTLHGPNHSLDLMYSARFDVFNYATKKRKQPGGDKKSLAINHYEQALTAEGHLEKDGVSRPISCFGHRDHSWGFRNESNIAGWNWVAAQFPERTINISQVRVAGRRDMNRGFISEKQGNTGIRSVKVISTERNEQKAPQSSVYEAVDEKARVWTLTSRRFSGLFLPLREKGTDLAVHENFSDFSLSETGETGVGIDEYLENLA</sequence>
<dbReference type="Pfam" id="PF23213">
    <property type="entry name" value="DUF7065"/>
    <property type="match status" value="1"/>
</dbReference>
<feature type="domain" description="DUF7065" evidence="2">
    <location>
        <begin position="10"/>
        <end position="172"/>
    </location>
</feature>
<dbReference type="SUPFAM" id="SSF159245">
    <property type="entry name" value="AttH-like"/>
    <property type="match status" value="1"/>
</dbReference>
<evidence type="ECO:0008006" key="5">
    <source>
        <dbReference type="Google" id="ProtNLM"/>
    </source>
</evidence>
<gene>
    <name evidence="3" type="ORF">C4520_19030</name>
</gene>
<dbReference type="InterPro" id="IPR055492">
    <property type="entry name" value="DUF7064"/>
</dbReference>
<evidence type="ECO:0000313" key="3">
    <source>
        <dbReference type="EMBL" id="RJP16110.1"/>
    </source>
</evidence>
<comment type="caution">
    <text evidence="3">The sequence shown here is derived from an EMBL/GenBank/DDBJ whole genome shotgun (WGS) entry which is preliminary data.</text>
</comment>